<accession>A0AB39NEI7</accession>
<dbReference type="AlphaFoldDB" id="A0AB39NEI7"/>
<evidence type="ECO:0000313" key="3">
    <source>
        <dbReference type="EMBL" id="XDQ15858.1"/>
    </source>
</evidence>
<feature type="region of interest" description="Disordered" evidence="1">
    <location>
        <begin position="26"/>
        <end position="62"/>
    </location>
</feature>
<dbReference type="EMBL" id="CP163432">
    <property type="protein sequence ID" value="XDQ15858.1"/>
    <property type="molecule type" value="Genomic_DNA"/>
</dbReference>
<gene>
    <name evidence="3" type="ORF">AB5J55_42790</name>
</gene>
<keyword evidence="2" id="KW-0732">Signal</keyword>
<feature type="compositionally biased region" description="Low complexity" evidence="1">
    <location>
        <begin position="26"/>
        <end position="35"/>
    </location>
</feature>
<organism evidence="3">
    <name type="scientific">Streptomyces sp. R11</name>
    <dbReference type="NCBI Taxonomy" id="3238625"/>
    <lineage>
        <taxon>Bacteria</taxon>
        <taxon>Bacillati</taxon>
        <taxon>Actinomycetota</taxon>
        <taxon>Actinomycetes</taxon>
        <taxon>Kitasatosporales</taxon>
        <taxon>Streptomycetaceae</taxon>
        <taxon>Streptomyces</taxon>
    </lineage>
</organism>
<feature type="compositionally biased region" description="Polar residues" evidence="1">
    <location>
        <begin position="37"/>
        <end position="51"/>
    </location>
</feature>
<sequence length="82" mass="8240">MLSVTVAGAVLAGLLSTATVVAPRQAAAASEEATPLVPSQSLGTVPAQQAEETGKPLPEPDWPVAAEATVDLSRQLPESPVP</sequence>
<name>A0AB39NEI7_9ACTN</name>
<evidence type="ECO:0000256" key="2">
    <source>
        <dbReference type="SAM" id="SignalP"/>
    </source>
</evidence>
<proteinExistence type="predicted"/>
<evidence type="ECO:0000256" key="1">
    <source>
        <dbReference type="SAM" id="MobiDB-lite"/>
    </source>
</evidence>
<feature type="signal peptide" evidence="2">
    <location>
        <begin position="1"/>
        <end position="22"/>
    </location>
</feature>
<dbReference type="RefSeq" id="WP_369275785.1">
    <property type="nucleotide sequence ID" value="NZ_CP163432.1"/>
</dbReference>
<protein>
    <submittedName>
        <fullName evidence="3">Uncharacterized protein</fullName>
    </submittedName>
</protein>
<reference evidence="3" key="1">
    <citation type="submission" date="2024-07" db="EMBL/GenBank/DDBJ databases">
        <authorList>
            <person name="Yu S.T."/>
        </authorList>
    </citation>
    <scope>NUCLEOTIDE SEQUENCE</scope>
    <source>
        <strain evidence="3">R11</strain>
    </source>
</reference>
<feature type="chain" id="PRO_5044297253" evidence="2">
    <location>
        <begin position="23"/>
        <end position="82"/>
    </location>
</feature>